<dbReference type="OrthoDB" id="538223at2759"/>
<dbReference type="CDD" id="cd00200">
    <property type="entry name" value="WD40"/>
    <property type="match status" value="1"/>
</dbReference>
<dbReference type="InterPro" id="IPR015943">
    <property type="entry name" value="WD40/YVTN_repeat-like_dom_sf"/>
</dbReference>
<keyword evidence="1 3" id="KW-0853">WD repeat</keyword>
<name>A0A8E2EL21_9PEZI</name>
<evidence type="ECO:0000256" key="2">
    <source>
        <dbReference type="ARBA" id="ARBA00022737"/>
    </source>
</evidence>
<dbReference type="Pfam" id="PF00400">
    <property type="entry name" value="WD40"/>
    <property type="match status" value="6"/>
</dbReference>
<dbReference type="InterPro" id="IPR020472">
    <property type="entry name" value="WD40_PAC1"/>
</dbReference>
<dbReference type="Pfam" id="PF06985">
    <property type="entry name" value="HET"/>
    <property type="match status" value="1"/>
</dbReference>
<dbReference type="PROSITE" id="PS50837">
    <property type="entry name" value="NACHT"/>
    <property type="match status" value="1"/>
</dbReference>
<evidence type="ECO:0000259" key="4">
    <source>
        <dbReference type="PROSITE" id="PS50837"/>
    </source>
</evidence>
<evidence type="ECO:0000256" key="1">
    <source>
        <dbReference type="ARBA" id="ARBA00022574"/>
    </source>
</evidence>
<dbReference type="Gene3D" id="3.40.50.300">
    <property type="entry name" value="P-loop containing nucleotide triphosphate hydrolases"/>
    <property type="match status" value="1"/>
</dbReference>
<dbReference type="PROSITE" id="PS50082">
    <property type="entry name" value="WD_REPEATS_2"/>
    <property type="match status" value="5"/>
</dbReference>
<feature type="repeat" description="WD" evidence="3">
    <location>
        <begin position="828"/>
        <end position="869"/>
    </location>
</feature>
<dbReference type="InterPro" id="IPR007111">
    <property type="entry name" value="NACHT_NTPase"/>
</dbReference>
<evidence type="ECO:0000313" key="5">
    <source>
        <dbReference type="EMBL" id="OCK85899.1"/>
    </source>
</evidence>
<dbReference type="AlphaFoldDB" id="A0A8E2EL21"/>
<keyword evidence="2" id="KW-0677">Repeat</keyword>
<dbReference type="Gene3D" id="2.130.10.10">
    <property type="entry name" value="YVTN repeat-like/Quinoprotein amine dehydrogenase"/>
    <property type="match status" value="3"/>
</dbReference>
<evidence type="ECO:0000313" key="6">
    <source>
        <dbReference type="Proteomes" id="UP000250266"/>
    </source>
</evidence>
<keyword evidence="6" id="KW-1185">Reference proteome</keyword>
<dbReference type="PANTHER" id="PTHR10622">
    <property type="entry name" value="HET DOMAIN-CONTAINING PROTEIN"/>
    <property type="match status" value="1"/>
</dbReference>
<dbReference type="InterPro" id="IPR054471">
    <property type="entry name" value="GPIID_WHD"/>
</dbReference>
<dbReference type="InterPro" id="IPR010730">
    <property type="entry name" value="HET"/>
</dbReference>
<dbReference type="PROSITE" id="PS50231">
    <property type="entry name" value="RICIN_B_LECTIN"/>
    <property type="match status" value="1"/>
</dbReference>
<feature type="repeat" description="WD" evidence="3">
    <location>
        <begin position="934"/>
        <end position="975"/>
    </location>
</feature>
<dbReference type="InterPro" id="IPR019775">
    <property type="entry name" value="WD40_repeat_CS"/>
</dbReference>
<feature type="repeat" description="WD" evidence="3">
    <location>
        <begin position="976"/>
        <end position="1017"/>
    </location>
</feature>
<feature type="repeat" description="WD" evidence="3">
    <location>
        <begin position="1018"/>
        <end position="1059"/>
    </location>
</feature>
<protein>
    <submittedName>
        <fullName evidence="5">WD40 repeat-like protein</fullName>
    </submittedName>
</protein>
<reference evidence="5 6" key="1">
    <citation type="journal article" date="2016" name="Nat. Commun.">
        <title>Ectomycorrhizal ecology is imprinted in the genome of the dominant symbiotic fungus Cenococcum geophilum.</title>
        <authorList>
            <consortium name="DOE Joint Genome Institute"/>
            <person name="Peter M."/>
            <person name="Kohler A."/>
            <person name="Ohm R.A."/>
            <person name="Kuo A."/>
            <person name="Krutzmann J."/>
            <person name="Morin E."/>
            <person name="Arend M."/>
            <person name="Barry K.W."/>
            <person name="Binder M."/>
            <person name="Choi C."/>
            <person name="Clum A."/>
            <person name="Copeland A."/>
            <person name="Grisel N."/>
            <person name="Haridas S."/>
            <person name="Kipfer T."/>
            <person name="LaButti K."/>
            <person name="Lindquist E."/>
            <person name="Lipzen A."/>
            <person name="Maire R."/>
            <person name="Meier B."/>
            <person name="Mihaltcheva S."/>
            <person name="Molinier V."/>
            <person name="Murat C."/>
            <person name="Poggeler S."/>
            <person name="Quandt C.A."/>
            <person name="Sperisen C."/>
            <person name="Tritt A."/>
            <person name="Tisserant E."/>
            <person name="Crous P.W."/>
            <person name="Henrissat B."/>
            <person name="Nehls U."/>
            <person name="Egli S."/>
            <person name="Spatafora J.W."/>
            <person name="Grigoriev I.V."/>
            <person name="Martin F.M."/>
        </authorList>
    </citation>
    <scope>NUCLEOTIDE SEQUENCE [LARGE SCALE GENOMIC DNA]</scope>
    <source>
        <strain evidence="5 6">CBS 459.81</strain>
    </source>
</reference>
<feature type="domain" description="NACHT" evidence="4">
    <location>
        <begin position="297"/>
        <end position="518"/>
    </location>
</feature>
<evidence type="ECO:0000256" key="3">
    <source>
        <dbReference type="PROSITE-ProRule" id="PRU00221"/>
    </source>
</evidence>
<dbReference type="SMART" id="SM00320">
    <property type="entry name" value="WD40"/>
    <property type="match status" value="5"/>
</dbReference>
<dbReference type="InterPro" id="IPR036322">
    <property type="entry name" value="WD40_repeat_dom_sf"/>
</dbReference>
<dbReference type="PROSITE" id="PS50294">
    <property type="entry name" value="WD_REPEATS_REGION"/>
    <property type="match status" value="5"/>
</dbReference>
<dbReference type="InterPro" id="IPR027417">
    <property type="entry name" value="P-loop_NTPase"/>
</dbReference>
<dbReference type="PRINTS" id="PR00320">
    <property type="entry name" value="GPROTEINBRPT"/>
</dbReference>
<accession>A0A8E2EL21</accession>
<dbReference type="PROSITE" id="PS00678">
    <property type="entry name" value="WD_REPEATS_1"/>
    <property type="match status" value="5"/>
</dbReference>
<organism evidence="5 6">
    <name type="scientific">Lepidopterella palustris CBS 459.81</name>
    <dbReference type="NCBI Taxonomy" id="1314670"/>
    <lineage>
        <taxon>Eukaryota</taxon>
        <taxon>Fungi</taxon>
        <taxon>Dikarya</taxon>
        <taxon>Ascomycota</taxon>
        <taxon>Pezizomycotina</taxon>
        <taxon>Dothideomycetes</taxon>
        <taxon>Pleosporomycetidae</taxon>
        <taxon>Mytilinidiales</taxon>
        <taxon>Argynnaceae</taxon>
        <taxon>Lepidopterella</taxon>
    </lineage>
</organism>
<gene>
    <name evidence="5" type="ORF">K432DRAFT_285875</name>
</gene>
<dbReference type="Proteomes" id="UP000250266">
    <property type="component" value="Unassembled WGS sequence"/>
</dbReference>
<dbReference type="EMBL" id="KV744812">
    <property type="protein sequence ID" value="OCK85899.1"/>
    <property type="molecule type" value="Genomic_DNA"/>
</dbReference>
<dbReference type="SUPFAM" id="SSF50978">
    <property type="entry name" value="WD40 repeat-like"/>
    <property type="match status" value="1"/>
</dbReference>
<dbReference type="PANTHER" id="PTHR10622:SF13">
    <property type="entry name" value="NACHT DOMAIN-CONTAINING PROTEIN"/>
    <property type="match status" value="1"/>
</dbReference>
<dbReference type="InterPro" id="IPR001680">
    <property type="entry name" value="WD40_rpt"/>
</dbReference>
<dbReference type="Pfam" id="PF24883">
    <property type="entry name" value="NPHP3_N"/>
    <property type="match status" value="1"/>
</dbReference>
<dbReference type="FunFam" id="3.40.50.300:FF:001638">
    <property type="entry name" value="NACHT and WD40 domain protein"/>
    <property type="match status" value="1"/>
</dbReference>
<dbReference type="Pfam" id="PF22939">
    <property type="entry name" value="WHD_GPIID"/>
    <property type="match status" value="1"/>
</dbReference>
<proteinExistence type="predicted"/>
<dbReference type="SUPFAM" id="SSF52540">
    <property type="entry name" value="P-loop containing nucleoside triphosphate hydrolases"/>
    <property type="match status" value="1"/>
</dbReference>
<feature type="repeat" description="WD" evidence="3">
    <location>
        <begin position="892"/>
        <end position="933"/>
    </location>
</feature>
<dbReference type="InterPro" id="IPR056884">
    <property type="entry name" value="NPHP3-like_N"/>
</dbReference>
<sequence>MRLLLRSETGEFSLTKDLVGDDLIPPYAILSHTWGLDTEEVTFEDITNGSGKSKPGYEKIRFCGEQARQDGLQYFWIDTCCIDKKNYAELSHAINSMFPWYRNATRCYVYLSDVSIKKRKGDEGSRDTWELDFRKSRWFTRGWTLQELLGPTSVEFFSRERMRLGDKSSLEQQIYEITGIPKSALQGDSLSQFSVDERLSWINPRQTKLEEDKAYSLLGIFGVYIAPLYSEGIASAFQRLREEIKKLETCVRHLRLTDPRDDKNRIEDTKGGLLDGSYHWILENSDFQQWRSAQQSRLLWIKGDPGKGKTMLLCGIINELRMSMAKSDLLSYFFCQAADSRINNATAVLRGLVYLLVAQQPSLISHIRKKYDQAGKALFEDANAWIALSEIFTNILQDRSLNTTYLIIDALDECVVDLPKLLDFVVRRSGGSPRVKWIVSSRNWPNIEERLEEAGHKVRLCLELNARSVSTAVRIYIQHKVLLLAQKKNYDSKTQDVVLKHLSLNANGTFLWVALVCQNLEAIPRWKVLTKLNTFPPGLDSLYGRMMDQICRSEDAELCKQILALIAIVYRPITLKELTSLVAIPGDISNDLKLLGEIIGLCGSFLTIREGIIYLVHQSAKDYLFKEAYNEIFPSGEWEAHYHIFYRSLQVMSRTLRRDIYSLGALGCPIERMRQPDPDPLAASRYSCIYWIDHLYNWNSNSCANHEVDLQDGGAVEDFVKKEYLYWLEALSLCRSMSEGVVSIAKLESLLQVILNASGLLELVQDARRFIMYHKIAIENSPLQAYASALLFSPTRSLIRSYFNHEEPKRTTIQPAMRDEWSACLQTLEGHSDAVRSVVFSRDSTQLASASDDRTVKIWDASSGKCLQTLKGHSDSVWSIWNASSGKCLQTLKGHNDGVWSVVFSRDSTQLASASNDRTVKIWDVSSGKCLQTLKGHSDSVWSVVFSCDSTQLASASNDRTVKIWNASSGKCLQTLEGHNDAVRSVVFSHDSTQLASASCDRTVKIWDASSGRCLQTLEGHSDCVLSAAISRDSTQLASASSDRTVKIWDASSGKCLQTLEVGKALGDISFDTTGFYLHTEIGTITINVSLASYATQIVAKPKGPQYHGVGLSLDKVWITYNSENLVWLPSEYRPLRSAVSRNTIGIGVGSGKVWICHLS</sequence>